<dbReference type="AlphaFoldDB" id="A0A0D0BK11"/>
<evidence type="ECO:0000313" key="3">
    <source>
        <dbReference type="Proteomes" id="UP000054538"/>
    </source>
</evidence>
<dbReference type="Proteomes" id="UP000054538">
    <property type="component" value="Unassembled WGS sequence"/>
</dbReference>
<evidence type="ECO:0000313" key="2">
    <source>
        <dbReference type="EMBL" id="KIK72002.1"/>
    </source>
</evidence>
<dbReference type="OrthoDB" id="3270899at2759"/>
<dbReference type="HOGENOM" id="CLU_826669_0_0_1"/>
<sequence length="336" mass="37116">MARNPRTGFHVCNHTCQPVTCINARSKVILWPKEGSSGVRHSKLTDHPGCTRTCPAAGRQGQPVRDATREDYVRTIADMIKQGHQPATIDELFSKHVPGWKSGPSNWPTLDNDPLTAPSDDRMEVDEDVVAMKDIALPSTGSSAGPSRSTSIGRLGEPTPSVCGSSTIENMVHEYPYGSTTRSTLTPIKLLYVPDPSRAFRSGIDVSSDLGWVRRSLTAEELVAIQGLQPFQRKVKPRVGERSAGTTPMLVTEWLWGMLCLSGHRLDGVKTFEVSYMLWDDFKAVLIDPRDPGSRERWDSIRSQDCIIGGIDYTINTTCVIRILAFQFVLTHRAIA</sequence>
<reference evidence="2 3" key="1">
    <citation type="submission" date="2014-04" db="EMBL/GenBank/DDBJ databases">
        <authorList>
            <consortium name="DOE Joint Genome Institute"/>
            <person name="Kuo A."/>
            <person name="Kohler A."/>
            <person name="Jargeat P."/>
            <person name="Nagy L.G."/>
            <person name="Floudas D."/>
            <person name="Copeland A."/>
            <person name="Barry K.W."/>
            <person name="Cichocki N."/>
            <person name="Veneault-Fourrey C."/>
            <person name="LaButti K."/>
            <person name="Lindquist E.A."/>
            <person name="Lipzen A."/>
            <person name="Lundell T."/>
            <person name="Morin E."/>
            <person name="Murat C."/>
            <person name="Sun H."/>
            <person name="Tunlid A."/>
            <person name="Henrissat B."/>
            <person name="Grigoriev I.V."/>
            <person name="Hibbett D.S."/>
            <person name="Martin F."/>
            <person name="Nordberg H.P."/>
            <person name="Cantor M.N."/>
            <person name="Hua S.X."/>
        </authorList>
    </citation>
    <scope>NUCLEOTIDE SEQUENCE [LARGE SCALE GENOMIC DNA]</scope>
    <source>
        <strain evidence="2 3">Ve08.2h10</strain>
    </source>
</reference>
<keyword evidence="3" id="KW-1185">Reference proteome</keyword>
<dbReference type="EMBL" id="KN831357">
    <property type="protein sequence ID" value="KIK72002.1"/>
    <property type="molecule type" value="Genomic_DNA"/>
</dbReference>
<reference evidence="3" key="2">
    <citation type="submission" date="2015-01" db="EMBL/GenBank/DDBJ databases">
        <title>Evolutionary Origins and Diversification of the Mycorrhizal Mutualists.</title>
        <authorList>
            <consortium name="DOE Joint Genome Institute"/>
            <consortium name="Mycorrhizal Genomics Consortium"/>
            <person name="Kohler A."/>
            <person name="Kuo A."/>
            <person name="Nagy L.G."/>
            <person name="Floudas D."/>
            <person name="Copeland A."/>
            <person name="Barry K.W."/>
            <person name="Cichocki N."/>
            <person name="Veneault-Fourrey C."/>
            <person name="LaButti K."/>
            <person name="Lindquist E.A."/>
            <person name="Lipzen A."/>
            <person name="Lundell T."/>
            <person name="Morin E."/>
            <person name="Murat C."/>
            <person name="Riley R."/>
            <person name="Ohm R."/>
            <person name="Sun H."/>
            <person name="Tunlid A."/>
            <person name="Henrissat B."/>
            <person name="Grigoriev I.V."/>
            <person name="Hibbett D.S."/>
            <person name="Martin F."/>
        </authorList>
    </citation>
    <scope>NUCLEOTIDE SEQUENCE [LARGE SCALE GENOMIC DNA]</scope>
    <source>
        <strain evidence="3">Ve08.2h10</strain>
    </source>
</reference>
<feature type="region of interest" description="Disordered" evidence="1">
    <location>
        <begin position="137"/>
        <end position="165"/>
    </location>
</feature>
<protein>
    <submittedName>
        <fullName evidence="2">Uncharacterized protein</fullName>
    </submittedName>
</protein>
<accession>A0A0D0BK11</accession>
<evidence type="ECO:0000256" key="1">
    <source>
        <dbReference type="SAM" id="MobiDB-lite"/>
    </source>
</evidence>
<name>A0A0D0BK11_9AGAM</name>
<feature type="compositionally biased region" description="Polar residues" evidence="1">
    <location>
        <begin position="139"/>
        <end position="152"/>
    </location>
</feature>
<gene>
    <name evidence="2" type="ORF">PAXRUDRAFT_22522</name>
</gene>
<organism evidence="2 3">
    <name type="scientific">Paxillus rubicundulus Ve08.2h10</name>
    <dbReference type="NCBI Taxonomy" id="930991"/>
    <lineage>
        <taxon>Eukaryota</taxon>
        <taxon>Fungi</taxon>
        <taxon>Dikarya</taxon>
        <taxon>Basidiomycota</taxon>
        <taxon>Agaricomycotina</taxon>
        <taxon>Agaricomycetes</taxon>
        <taxon>Agaricomycetidae</taxon>
        <taxon>Boletales</taxon>
        <taxon>Paxilineae</taxon>
        <taxon>Paxillaceae</taxon>
        <taxon>Paxillus</taxon>
    </lineage>
</organism>
<dbReference type="InParanoid" id="A0A0D0BK11"/>
<proteinExistence type="predicted"/>